<keyword evidence="3" id="KW-1185">Reference proteome</keyword>
<feature type="compositionally biased region" description="Low complexity" evidence="1">
    <location>
        <begin position="45"/>
        <end position="54"/>
    </location>
</feature>
<evidence type="ECO:0000313" key="3">
    <source>
        <dbReference type="Proteomes" id="UP001082899"/>
    </source>
</evidence>
<dbReference type="RefSeq" id="WP_267846475.1">
    <property type="nucleotide sequence ID" value="NZ_JAPMXC010000001.1"/>
</dbReference>
<sequence length="408" mass="43081">MPRFTADVRTTPFQLLNSIKMPRIHKTVSGVDVNPPNEPDRTNVRSGAAAPRRAPDARLASLYDSARARGTAIAAGKRVREQVRVRSVAPGIIQTTITAPKRNEASLAPDQAPLIRIQNLLKEKSEYTRLTVIGGASATSVAGTANGAAPQRPESLSENTAVPAAVINGGYFIHKPGLLGDSGQPIHDIGVPIGPTSHRQDHQPISRTWKKYYGQVKIDNETGLCSGPLLARNGKQEPVPFGNHEFLYRPDGRNENELNQYGGAMTPSGDPIERSAISVNMSASGTRGDVVMHALTAGGSRTRGATMADWQKLTRIGADSAQGHAHSSGTGGNASTLALDGGGSTYLGLRDENGVTTLVHGRGGISGDSIRPTPNVIVSTPVLEQPHIVPAANNGQRISIDQAPQDED</sequence>
<comment type="caution">
    <text evidence="2">The sequence shown here is derived from an EMBL/GenBank/DDBJ whole genome shotgun (WGS) entry which is preliminary data.</text>
</comment>
<accession>A0ABT3ZJW7</accession>
<organism evidence="2 3">
    <name type="scientific">Robbsia betulipollinis</name>
    <dbReference type="NCBI Taxonomy" id="2981849"/>
    <lineage>
        <taxon>Bacteria</taxon>
        <taxon>Pseudomonadati</taxon>
        <taxon>Pseudomonadota</taxon>
        <taxon>Betaproteobacteria</taxon>
        <taxon>Burkholderiales</taxon>
        <taxon>Burkholderiaceae</taxon>
        <taxon>Robbsia</taxon>
    </lineage>
</organism>
<proteinExistence type="predicted"/>
<evidence type="ECO:0000313" key="2">
    <source>
        <dbReference type="EMBL" id="MCY0386833.1"/>
    </source>
</evidence>
<dbReference type="Proteomes" id="UP001082899">
    <property type="component" value="Unassembled WGS sequence"/>
</dbReference>
<feature type="region of interest" description="Disordered" evidence="1">
    <location>
        <begin position="28"/>
        <end position="54"/>
    </location>
</feature>
<reference evidence="2" key="1">
    <citation type="submission" date="2022-11" db="EMBL/GenBank/DDBJ databases">
        <title>Robbsia betulipollinis sp. nov., isolated from pollen of birch (Betula pendula).</title>
        <authorList>
            <person name="Shi H."/>
            <person name="Ambika Manirajan B."/>
            <person name="Ratering S."/>
            <person name="Geissler-Plaum R."/>
            <person name="Schnell S."/>
        </authorList>
    </citation>
    <scope>NUCLEOTIDE SEQUENCE</scope>
    <source>
        <strain evidence="2">Bb-Pol-6</strain>
    </source>
</reference>
<gene>
    <name evidence="2" type="ORF">OVY01_06225</name>
</gene>
<evidence type="ECO:0000256" key="1">
    <source>
        <dbReference type="SAM" id="MobiDB-lite"/>
    </source>
</evidence>
<dbReference type="EMBL" id="JAPMXC010000001">
    <property type="protein sequence ID" value="MCY0386833.1"/>
    <property type="molecule type" value="Genomic_DNA"/>
</dbReference>
<protein>
    <submittedName>
        <fullName evidence="2">Uncharacterized protein</fullName>
    </submittedName>
</protein>
<name>A0ABT3ZJW7_9BURK</name>